<dbReference type="OrthoDB" id="108629at2"/>
<dbReference type="PANTHER" id="PTHR10353:SF122">
    <property type="entry name" value="6-PHOSPHO-BETA-GLUCOSIDASE ASCB-RELATED"/>
    <property type="match status" value="1"/>
</dbReference>
<name>A0A4Z0GQX3_9BACL</name>
<evidence type="ECO:0000256" key="5">
    <source>
        <dbReference type="RuleBase" id="RU003690"/>
    </source>
</evidence>
<dbReference type="PROSITE" id="PS00653">
    <property type="entry name" value="GLYCOSYL_HYDROL_F1_2"/>
    <property type="match status" value="1"/>
</dbReference>
<dbReference type="PANTHER" id="PTHR10353">
    <property type="entry name" value="GLYCOSYL HYDROLASE"/>
    <property type="match status" value="1"/>
</dbReference>
<sequence length="486" mass="55922">MSQEALFPKNFLFGGALAGNQYEGGFDKDGKGLSIVDVEPAGPERSQMLAHPKNYLNIRDDLYYPSHKAIEFYDHYKEDIRLFGEMHFSALRISVNWARIFPNGDEETPNEAGLEFYDQVFDELEKYQIEPVVTISHYETPLGLVKKYGGWNNRKLIDFYLRYAETLFKRYGSRVKYWMSFNEINCITGSPFIAGALVLDDVPNKIQAIYQASHYELVASAKATKLLHKLVPGAQMGCMLAFSPFYAKTCRPEDQIAALQQNRVTLFYGDVHSRGYYPTYMNRFFKENNVELEITDEDRKVLKENTVDYISFSYYMSHTTDADHKSKLASEAFEPVKNPYIEESDWGWPIDPVGLRYSLNLLYERYQKPLFIVENGLGARDDIESDGSINDDYRINYLNDHLVQVAEAIKDGVDLIGYTTWGPIDVVSAGTGEMEKRYGFIYVDRDNKGNGTLERRKKKSFDWYRDVIDSKGAVLKSADLEERSIH</sequence>
<dbReference type="Gene3D" id="3.20.20.80">
    <property type="entry name" value="Glycosidases"/>
    <property type="match status" value="1"/>
</dbReference>
<keyword evidence="3 6" id="KW-0326">Glycosidase</keyword>
<evidence type="ECO:0000256" key="4">
    <source>
        <dbReference type="PROSITE-ProRule" id="PRU10055"/>
    </source>
</evidence>
<dbReference type="NCBIfam" id="NF007158">
    <property type="entry name" value="PRK09593.1"/>
    <property type="match status" value="1"/>
</dbReference>
<dbReference type="GO" id="GO:0005829">
    <property type="term" value="C:cytosol"/>
    <property type="evidence" value="ECO:0007669"/>
    <property type="project" value="TreeGrafter"/>
</dbReference>
<feature type="active site" description="Nucleophile" evidence="4">
    <location>
        <position position="374"/>
    </location>
</feature>
<dbReference type="PRINTS" id="PR00131">
    <property type="entry name" value="GLHYDRLASE1"/>
</dbReference>
<protein>
    <submittedName>
        <fullName evidence="7">6-phospho-beta-glucosidase</fullName>
        <ecNumber evidence="7">3.2.1.86</ecNumber>
    </submittedName>
</protein>
<evidence type="ECO:0000256" key="2">
    <source>
        <dbReference type="ARBA" id="ARBA00022801"/>
    </source>
</evidence>
<dbReference type="NCBIfam" id="NF007356">
    <property type="entry name" value="PRK09852.1"/>
    <property type="match status" value="1"/>
</dbReference>
<dbReference type="Pfam" id="PF00232">
    <property type="entry name" value="Glyco_hydro_1"/>
    <property type="match status" value="1"/>
</dbReference>
<accession>A0A4Z0GQX3</accession>
<dbReference type="InterPro" id="IPR018120">
    <property type="entry name" value="Glyco_hydro_1_AS"/>
</dbReference>
<gene>
    <name evidence="7" type="primary">ascB</name>
    <name evidence="7" type="ORF">E4665_08150</name>
</gene>
<comment type="caution">
    <text evidence="7">The sequence shown here is derived from an EMBL/GenBank/DDBJ whole genome shotgun (WGS) entry which is preliminary data.</text>
</comment>
<organism evidence="7 8">
    <name type="scientific">Sporolactobacillus shoreae</name>
    <dbReference type="NCBI Taxonomy" id="1465501"/>
    <lineage>
        <taxon>Bacteria</taxon>
        <taxon>Bacillati</taxon>
        <taxon>Bacillota</taxon>
        <taxon>Bacilli</taxon>
        <taxon>Bacillales</taxon>
        <taxon>Sporolactobacillaceae</taxon>
        <taxon>Sporolactobacillus</taxon>
    </lineage>
</organism>
<dbReference type="FunFam" id="3.20.20.80:FF:000004">
    <property type="entry name" value="Beta-glucosidase 6-phospho-beta-glucosidase"/>
    <property type="match status" value="1"/>
</dbReference>
<dbReference type="InterPro" id="IPR001360">
    <property type="entry name" value="Glyco_hydro_1"/>
</dbReference>
<evidence type="ECO:0000256" key="6">
    <source>
        <dbReference type="RuleBase" id="RU004468"/>
    </source>
</evidence>
<dbReference type="PROSITE" id="PS00572">
    <property type="entry name" value="GLYCOSYL_HYDROL_F1_1"/>
    <property type="match status" value="1"/>
</dbReference>
<evidence type="ECO:0000313" key="7">
    <source>
        <dbReference type="EMBL" id="TGA98483.1"/>
    </source>
</evidence>
<evidence type="ECO:0000256" key="3">
    <source>
        <dbReference type="ARBA" id="ARBA00023295"/>
    </source>
</evidence>
<dbReference type="GO" id="GO:0008706">
    <property type="term" value="F:6-phospho-beta-glucosidase activity"/>
    <property type="evidence" value="ECO:0007669"/>
    <property type="project" value="UniProtKB-EC"/>
</dbReference>
<proteinExistence type="inferred from homology"/>
<dbReference type="RefSeq" id="WP_135348293.1">
    <property type="nucleotide sequence ID" value="NZ_SRJD01000007.1"/>
</dbReference>
<dbReference type="EC" id="3.2.1.86" evidence="7"/>
<keyword evidence="8" id="KW-1185">Reference proteome</keyword>
<dbReference type="InterPro" id="IPR017853">
    <property type="entry name" value="GH"/>
</dbReference>
<dbReference type="EMBL" id="SRJD01000007">
    <property type="protein sequence ID" value="TGA98483.1"/>
    <property type="molecule type" value="Genomic_DNA"/>
</dbReference>
<dbReference type="GO" id="GO:0016052">
    <property type="term" value="P:carbohydrate catabolic process"/>
    <property type="evidence" value="ECO:0007669"/>
    <property type="project" value="TreeGrafter"/>
</dbReference>
<dbReference type="InterPro" id="IPR033132">
    <property type="entry name" value="GH_1_N_CS"/>
</dbReference>
<reference evidence="7 8" key="1">
    <citation type="journal article" date="2015" name="Int. J. Syst. Evol. Microbiol.">
        <title>Sporolactobacillus shoreae sp. nov. and Sporolactobacillus spathodeae sp. nov., two spore-forming lactic acid bacteria isolated from tree barks in Thailand.</title>
        <authorList>
            <person name="Thamacharoensuk T."/>
            <person name="Kitahara M."/>
            <person name="Ohkuma M."/>
            <person name="Thongchul N."/>
            <person name="Tanasupawat S."/>
        </authorList>
    </citation>
    <scope>NUCLEOTIDE SEQUENCE [LARGE SCALE GENOMIC DNA]</scope>
    <source>
        <strain evidence="7 8">BK92</strain>
    </source>
</reference>
<evidence type="ECO:0000313" key="8">
    <source>
        <dbReference type="Proteomes" id="UP000298347"/>
    </source>
</evidence>
<keyword evidence="2 6" id="KW-0378">Hydrolase</keyword>
<comment type="similarity">
    <text evidence="1 5">Belongs to the glycosyl hydrolase 1 family.</text>
</comment>
<dbReference type="Proteomes" id="UP000298347">
    <property type="component" value="Unassembled WGS sequence"/>
</dbReference>
<dbReference type="AlphaFoldDB" id="A0A4Z0GQX3"/>
<evidence type="ECO:0000256" key="1">
    <source>
        <dbReference type="ARBA" id="ARBA00010838"/>
    </source>
</evidence>
<dbReference type="SUPFAM" id="SSF51445">
    <property type="entry name" value="(Trans)glycosidases"/>
    <property type="match status" value="1"/>
</dbReference>